<dbReference type="PIRSF" id="PIRSF037226">
    <property type="entry name" value="Amidohydrolase_ACY1L2_prd"/>
    <property type="match status" value="1"/>
</dbReference>
<dbReference type="InterPro" id="IPR002933">
    <property type="entry name" value="Peptidase_M20"/>
</dbReference>
<dbReference type="PANTHER" id="PTHR30575:SF0">
    <property type="entry name" value="XAA-ARG DIPEPTIDASE"/>
    <property type="match status" value="1"/>
</dbReference>
<dbReference type="InterPro" id="IPR052030">
    <property type="entry name" value="Peptidase_M20/M20A_hydrolases"/>
</dbReference>
<reference evidence="3" key="1">
    <citation type="submission" date="2023-03" db="EMBL/GenBank/DDBJ databases">
        <authorList>
            <person name="Steffen K."/>
            <person name="Cardenas P."/>
        </authorList>
    </citation>
    <scope>NUCLEOTIDE SEQUENCE</scope>
</reference>
<dbReference type="Pfam" id="PF07687">
    <property type="entry name" value="M20_dimer"/>
    <property type="match status" value="1"/>
</dbReference>
<dbReference type="GO" id="GO:0071713">
    <property type="term" value="F:para-aminobenzoyl-glutamate hydrolase activity"/>
    <property type="evidence" value="ECO:0007669"/>
    <property type="project" value="TreeGrafter"/>
</dbReference>
<evidence type="ECO:0000313" key="3">
    <source>
        <dbReference type="EMBL" id="CAI8019197.1"/>
    </source>
</evidence>
<dbReference type="NCBIfam" id="TIGR01891">
    <property type="entry name" value="amidohydrolases"/>
    <property type="match status" value="1"/>
</dbReference>
<evidence type="ECO:0000256" key="1">
    <source>
        <dbReference type="PIRNR" id="PIRNR037226"/>
    </source>
</evidence>
<protein>
    <recommendedName>
        <fullName evidence="1">Peptidase M20 domain-containing protein 2</fullName>
    </recommendedName>
</protein>
<dbReference type="GO" id="GO:0016805">
    <property type="term" value="F:dipeptidase activity"/>
    <property type="evidence" value="ECO:0007669"/>
    <property type="project" value="InterPro"/>
</dbReference>
<dbReference type="InterPro" id="IPR011650">
    <property type="entry name" value="Peptidase_M20_dimer"/>
</dbReference>
<dbReference type="SUPFAM" id="SSF53187">
    <property type="entry name" value="Zn-dependent exopeptidases"/>
    <property type="match status" value="1"/>
</dbReference>
<comment type="similarity">
    <text evidence="1">Belongs to the peptidase M20A family.</text>
</comment>
<dbReference type="GO" id="GO:0005737">
    <property type="term" value="C:cytoplasm"/>
    <property type="evidence" value="ECO:0007669"/>
    <property type="project" value="TreeGrafter"/>
</dbReference>
<gene>
    <name evidence="3" type="ORF">GBAR_LOCUS11554</name>
</gene>
<dbReference type="Gene3D" id="3.40.630.10">
    <property type="entry name" value="Zn peptidases"/>
    <property type="match status" value="1"/>
</dbReference>
<dbReference type="InterPro" id="IPR036264">
    <property type="entry name" value="Bact_exopeptidase_dim_dom"/>
</dbReference>
<evidence type="ECO:0000259" key="2">
    <source>
        <dbReference type="Pfam" id="PF07687"/>
    </source>
</evidence>
<dbReference type="SUPFAM" id="SSF55031">
    <property type="entry name" value="Bacterial exopeptidase dimerisation domain"/>
    <property type="match status" value="1"/>
</dbReference>
<organism evidence="3 4">
    <name type="scientific">Geodia barretti</name>
    <name type="common">Barrett's horny sponge</name>
    <dbReference type="NCBI Taxonomy" id="519541"/>
    <lineage>
        <taxon>Eukaryota</taxon>
        <taxon>Metazoa</taxon>
        <taxon>Porifera</taxon>
        <taxon>Demospongiae</taxon>
        <taxon>Heteroscleromorpha</taxon>
        <taxon>Tetractinellida</taxon>
        <taxon>Astrophorina</taxon>
        <taxon>Geodiidae</taxon>
        <taxon>Geodia</taxon>
    </lineage>
</organism>
<dbReference type="InterPro" id="IPR017439">
    <property type="entry name" value="Amidohydrolase"/>
</dbReference>
<dbReference type="EMBL" id="CASHTH010001733">
    <property type="protein sequence ID" value="CAI8019197.1"/>
    <property type="molecule type" value="Genomic_DNA"/>
</dbReference>
<dbReference type="PANTHER" id="PTHR30575">
    <property type="entry name" value="PEPTIDASE M20"/>
    <property type="match status" value="1"/>
</dbReference>
<name>A0AA35WMB4_GEOBA</name>
<dbReference type="AlphaFoldDB" id="A0AA35WMB4"/>
<feature type="domain" description="Peptidase M20 dimerisation" evidence="2">
    <location>
        <begin position="186"/>
        <end position="264"/>
    </location>
</feature>
<dbReference type="Proteomes" id="UP001174909">
    <property type="component" value="Unassembled WGS sequence"/>
</dbReference>
<proteinExistence type="inferred from homology"/>
<dbReference type="InterPro" id="IPR017144">
    <property type="entry name" value="Xaa-Arg_dipeptidase"/>
</dbReference>
<keyword evidence="4" id="KW-1185">Reference proteome</keyword>
<dbReference type="Pfam" id="PF01546">
    <property type="entry name" value="Peptidase_M20"/>
    <property type="match status" value="1"/>
</dbReference>
<evidence type="ECO:0000313" key="4">
    <source>
        <dbReference type="Proteomes" id="UP001174909"/>
    </source>
</evidence>
<dbReference type="FunFam" id="3.30.70.360:FF:000004">
    <property type="entry name" value="Peptidase M20 domain-containing protein 2"/>
    <property type="match status" value="1"/>
</dbReference>
<comment type="caution">
    <text evidence="3">The sequence shown here is derived from an EMBL/GenBank/DDBJ whole genome shotgun (WGS) entry which is preliminary data.</text>
</comment>
<dbReference type="GO" id="GO:0046657">
    <property type="term" value="P:folic acid catabolic process"/>
    <property type="evidence" value="ECO:0007669"/>
    <property type="project" value="TreeGrafter"/>
</dbReference>
<dbReference type="Gene3D" id="3.30.70.360">
    <property type="match status" value="1"/>
</dbReference>
<sequence>MTSRDSGSDDALAASSNSTIESSKHELFDLSRDVHAHPELNYQEFYSSNALAGFLEKHSLKVERGVGGVETAFRATIPGGAGEGPTIAVLAEYDALPEIGHGCGHNLIAMAAMGAALGLKANAANLPGRVEIIGTPAEEGGGGKIRLLEAGVFDSVDATLSSHPFSNRTVIPAASPKGESWSLAMVGYRYMFHGRAAHAAAAPEAGINALNAVIHLFTGIDALRQHLRDDVRIHGVITDGGLAPNVVPEFAAANFMLRSRDGQYLSNEVVGKVAQVAEGAASMTGARLEVQEFYPFYENVQPNVVLAQAVSANIQALGIRLDEPVAGRPGSGASTDFGNVSQAMPAFELRYAVSETPVASHTRDMCDTAVTDLALSNALSVAKA</sequence>
<accession>A0AA35WMB4</accession>